<sequence>MHVLKHLLVVKITIREMSAGDYRGDIAIDDISLTCGLCSNIPPLPMNPGQLSCNFETSFCSWSVSKHFDCPKSNYDWKRHCRPTPTNNTGPSMDSSNAMGYYIYMEASNSEEGSSSELKSRIFDRGGRNYCLQISYHMYGSDNKIGKLEIFSTYRGVLKNNIFKKDHNIGNQWNKLYIPLKSSEDVDQLIIKATSGGNEKCDIALDDLIIREGSCPGIEEKKLLCTFQNDLCGFKLFWQNANWQFIRSNLSIQSISPYNGSGANLNIQIRDTKNGPIFSLSSLKTTNGIWKKQEIQISSKSYEIFIQAIQGYWNENHIALDYFQINSGKCSRFNPIIYPVPKKNYGLQIGGITVKNDSFASFTSPIFSSSSANRCLSFSLKELVVPGQSNGVLPKIFVYFREEGMKSFRFSEEFIFSQKGSCSENINSTYLRTLKSNVEQFQIVAQASKNQQIRIISISEIFLKSSVCYSDNDLNKIGLNPPRCGLTSDTQFIIGGSSSNIADFPWQATVAFKRHGTVWLCGGTLIHERFVLTDADCIDPKDSPFTVYLGSNRLLQGTRYTSKTVFVHSSNNDKYKFGIVPVKLDRKVTLSNYINIACLRRHPLNGNENYTCIATGFGSSNPNTPTLASQSLLKAQLYLKNETFCSAALKTMNKNINLTYPQMICLWNNNYKQTCNGDGGSPLSCKIGNRWVVPGVVSTVLEPCNNKLSLYTQALYYFDWIAMIISQNTC</sequence>
<dbReference type="InterPro" id="IPR000998">
    <property type="entry name" value="MAM_dom"/>
</dbReference>
<dbReference type="Gene3D" id="2.60.120.200">
    <property type="match status" value="2"/>
</dbReference>
<accession>A0A7I8WFC0</accession>
<dbReference type="InterPro" id="IPR051560">
    <property type="entry name" value="MAM_domain-containing"/>
</dbReference>
<evidence type="ECO:0000313" key="3">
    <source>
        <dbReference type="EMBL" id="CAD5126819.1"/>
    </source>
</evidence>
<dbReference type="PANTHER" id="PTHR23282">
    <property type="entry name" value="APICAL ENDOSOMAL GLYCOPROTEIN PRECURSOR"/>
    <property type="match status" value="1"/>
</dbReference>
<dbReference type="Pfam" id="PF00629">
    <property type="entry name" value="MAM"/>
    <property type="match status" value="1"/>
</dbReference>
<dbReference type="GO" id="GO:0006508">
    <property type="term" value="P:proteolysis"/>
    <property type="evidence" value="ECO:0007669"/>
    <property type="project" value="InterPro"/>
</dbReference>
<evidence type="ECO:0000313" key="4">
    <source>
        <dbReference type="Proteomes" id="UP000549394"/>
    </source>
</evidence>
<dbReference type="Proteomes" id="UP000549394">
    <property type="component" value="Unassembled WGS sequence"/>
</dbReference>
<gene>
    <name evidence="3" type="ORF">DGYR_LOCUS14044</name>
</gene>
<dbReference type="Gene3D" id="2.40.10.10">
    <property type="entry name" value="Trypsin-like serine proteases"/>
    <property type="match status" value="1"/>
</dbReference>
<dbReference type="PROSITE" id="PS50240">
    <property type="entry name" value="TRYPSIN_DOM"/>
    <property type="match status" value="1"/>
</dbReference>
<dbReference type="CDD" id="cd00190">
    <property type="entry name" value="Tryp_SPc"/>
    <property type="match status" value="1"/>
</dbReference>
<comment type="caution">
    <text evidence="3">The sequence shown here is derived from an EMBL/GenBank/DDBJ whole genome shotgun (WGS) entry which is preliminary data.</text>
</comment>
<dbReference type="SUPFAM" id="SSF50494">
    <property type="entry name" value="Trypsin-like serine proteases"/>
    <property type="match status" value="1"/>
</dbReference>
<dbReference type="SMART" id="SM00020">
    <property type="entry name" value="Tryp_SPc"/>
    <property type="match status" value="1"/>
</dbReference>
<feature type="domain" description="Peptidase S1" evidence="2">
    <location>
        <begin position="493"/>
        <end position="726"/>
    </location>
</feature>
<name>A0A7I8WFC0_9ANNE</name>
<dbReference type="OrthoDB" id="10004439at2759"/>
<dbReference type="SUPFAM" id="SSF49899">
    <property type="entry name" value="Concanavalin A-like lectins/glucanases"/>
    <property type="match status" value="1"/>
</dbReference>
<dbReference type="PANTHER" id="PTHR23282:SF101">
    <property type="entry name" value="MAM DOMAIN-CONTAINING PROTEIN"/>
    <property type="match status" value="1"/>
</dbReference>
<dbReference type="CDD" id="cd06263">
    <property type="entry name" value="MAM"/>
    <property type="match status" value="1"/>
</dbReference>
<dbReference type="PROSITE" id="PS50060">
    <property type="entry name" value="MAM_2"/>
    <property type="match status" value="1"/>
</dbReference>
<dbReference type="AlphaFoldDB" id="A0A7I8WFC0"/>
<dbReference type="InterPro" id="IPR009003">
    <property type="entry name" value="Peptidase_S1_PA"/>
</dbReference>
<dbReference type="InterPro" id="IPR001254">
    <property type="entry name" value="Trypsin_dom"/>
</dbReference>
<dbReference type="GO" id="GO:0004252">
    <property type="term" value="F:serine-type endopeptidase activity"/>
    <property type="evidence" value="ECO:0007669"/>
    <property type="project" value="InterPro"/>
</dbReference>
<dbReference type="SMART" id="SM00137">
    <property type="entry name" value="MAM"/>
    <property type="match status" value="1"/>
</dbReference>
<feature type="domain" description="MAM" evidence="1">
    <location>
        <begin position="51"/>
        <end position="217"/>
    </location>
</feature>
<dbReference type="GO" id="GO:0016020">
    <property type="term" value="C:membrane"/>
    <property type="evidence" value="ECO:0007669"/>
    <property type="project" value="InterPro"/>
</dbReference>
<keyword evidence="4" id="KW-1185">Reference proteome</keyword>
<proteinExistence type="predicted"/>
<reference evidence="3 4" key="1">
    <citation type="submission" date="2020-08" db="EMBL/GenBank/DDBJ databases">
        <authorList>
            <person name="Hejnol A."/>
        </authorList>
    </citation>
    <scope>NUCLEOTIDE SEQUENCE [LARGE SCALE GENOMIC DNA]</scope>
</reference>
<protein>
    <submittedName>
        <fullName evidence="3">DgyrCDS14852</fullName>
    </submittedName>
</protein>
<dbReference type="EMBL" id="CAJFCJ010000090">
    <property type="protein sequence ID" value="CAD5126819.1"/>
    <property type="molecule type" value="Genomic_DNA"/>
</dbReference>
<dbReference type="InterPro" id="IPR043504">
    <property type="entry name" value="Peptidase_S1_PA_chymotrypsin"/>
</dbReference>
<evidence type="ECO:0000259" key="1">
    <source>
        <dbReference type="PROSITE" id="PS50060"/>
    </source>
</evidence>
<dbReference type="InterPro" id="IPR013320">
    <property type="entry name" value="ConA-like_dom_sf"/>
</dbReference>
<evidence type="ECO:0000259" key="2">
    <source>
        <dbReference type="PROSITE" id="PS50240"/>
    </source>
</evidence>
<dbReference type="Pfam" id="PF00089">
    <property type="entry name" value="Trypsin"/>
    <property type="match status" value="1"/>
</dbReference>
<organism evidence="3 4">
    <name type="scientific">Dimorphilus gyrociliatus</name>
    <dbReference type="NCBI Taxonomy" id="2664684"/>
    <lineage>
        <taxon>Eukaryota</taxon>
        <taxon>Metazoa</taxon>
        <taxon>Spiralia</taxon>
        <taxon>Lophotrochozoa</taxon>
        <taxon>Annelida</taxon>
        <taxon>Polychaeta</taxon>
        <taxon>Polychaeta incertae sedis</taxon>
        <taxon>Dinophilidae</taxon>
        <taxon>Dimorphilus</taxon>
    </lineage>
</organism>